<keyword evidence="1" id="KW-1133">Transmembrane helix</keyword>
<organism evidence="2 3">
    <name type="scientific">Marihabitans asiaticum</name>
    <dbReference type="NCBI Taxonomy" id="415218"/>
    <lineage>
        <taxon>Bacteria</taxon>
        <taxon>Bacillati</taxon>
        <taxon>Actinomycetota</taxon>
        <taxon>Actinomycetes</taxon>
        <taxon>Micrococcales</taxon>
        <taxon>Intrasporangiaceae</taxon>
        <taxon>Marihabitans</taxon>
    </lineage>
</organism>
<accession>A0A560W7V0</accession>
<evidence type="ECO:0000313" key="2">
    <source>
        <dbReference type="EMBL" id="TWD13704.1"/>
    </source>
</evidence>
<proteinExistence type="predicted"/>
<dbReference type="AlphaFoldDB" id="A0A560W7V0"/>
<comment type="caution">
    <text evidence="2">The sequence shown here is derived from an EMBL/GenBank/DDBJ whole genome shotgun (WGS) entry which is preliminary data.</text>
</comment>
<keyword evidence="3" id="KW-1185">Reference proteome</keyword>
<evidence type="ECO:0000256" key="1">
    <source>
        <dbReference type="SAM" id="Phobius"/>
    </source>
</evidence>
<name>A0A560W7V0_9MICO</name>
<sequence length="163" mass="16554">MSRRRVWLWRAALALLAVVLSSVLGARGVPVPSSLLLVVVLAVGLAAGPLPGALLGLAGGWLVDLTPPGTDLLGISALTHAGAGWVSGRATRVSGWPLWWPAAVAAAGWAVVAVVPVLRALTTGAPLDLVGLLVDLVLTASVALVAVPAVIAVDRRLSGRRPR</sequence>
<keyword evidence="1" id="KW-0472">Membrane</keyword>
<gene>
    <name evidence="2" type="ORF">FB557_2334</name>
</gene>
<evidence type="ECO:0008006" key="4">
    <source>
        <dbReference type="Google" id="ProtNLM"/>
    </source>
</evidence>
<keyword evidence="1" id="KW-0812">Transmembrane</keyword>
<evidence type="ECO:0000313" key="3">
    <source>
        <dbReference type="Proteomes" id="UP000315628"/>
    </source>
</evidence>
<protein>
    <recommendedName>
        <fullName evidence="4">Rod shape-determining protein MreD</fullName>
    </recommendedName>
</protein>
<feature type="transmembrane region" description="Helical" evidence="1">
    <location>
        <begin position="35"/>
        <end position="63"/>
    </location>
</feature>
<dbReference type="Proteomes" id="UP000315628">
    <property type="component" value="Unassembled WGS sequence"/>
</dbReference>
<reference evidence="2 3" key="1">
    <citation type="submission" date="2019-06" db="EMBL/GenBank/DDBJ databases">
        <title>Sequencing the genomes of 1000 actinobacteria strains.</title>
        <authorList>
            <person name="Klenk H.-P."/>
        </authorList>
    </citation>
    <scope>NUCLEOTIDE SEQUENCE [LARGE SCALE GENOMIC DNA]</scope>
    <source>
        <strain evidence="2 3">DSM 18935</strain>
    </source>
</reference>
<dbReference type="EMBL" id="VIUW01000004">
    <property type="protein sequence ID" value="TWD13704.1"/>
    <property type="molecule type" value="Genomic_DNA"/>
</dbReference>
<feature type="transmembrane region" description="Helical" evidence="1">
    <location>
        <begin position="98"/>
        <end position="118"/>
    </location>
</feature>
<dbReference type="RefSeq" id="WP_144857780.1">
    <property type="nucleotide sequence ID" value="NZ_BAAAYT010000002.1"/>
</dbReference>
<feature type="transmembrane region" description="Helical" evidence="1">
    <location>
        <begin position="130"/>
        <end position="153"/>
    </location>
</feature>